<dbReference type="GO" id="GO:0012506">
    <property type="term" value="C:vesicle membrane"/>
    <property type="evidence" value="ECO:0007669"/>
    <property type="project" value="TreeGrafter"/>
</dbReference>
<comment type="domain">
    <text evidence="11">A pair of annexin repeats may form one binding site for calcium and phospholipid.</text>
</comment>
<dbReference type="InterPro" id="IPR026876">
    <property type="entry name" value="Fn3_assoc_repeat"/>
</dbReference>
<dbReference type="PROSITE" id="PS00223">
    <property type="entry name" value="ANNEXIN_1"/>
    <property type="match status" value="5"/>
</dbReference>
<accession>A0AAN8PRV5</accession>
<feature type="compositionally biased region" description="Low complexity" evidence="12">
    <location>
        <begin position="380"/>
        <end position="394"/>
    </location>
</feature>
<dbReference type="GO" id="GO:0005886">
    <property type="term" value="C:plasma membrane"/>
    <property type="evidence" value="ECO:0007669"/>
    <property type="project" value="TreeGrafter"/>
</dbReference>
<feature type="compositionally biased region" description="Low complexity" evidence="12">
    <location>
        <begin position="122"/>
        <end position="138"/>
    </location>
</feature>
<keyword evidence="6 11" id="KW-0041">Annexin</keyword>
<reference evidence="13 14" key="1">
    <citation type="submission" date="2024-01" db="EMBL/GenBank/DDBJ databases">
        <title>The genome of the rayed Mediterranean limpet Patella caerulea (Linnaeus, 1758).</title>
        <authorList>
            <person name="Anh-Thu Weber A."/>
            <person name="Halstead-Nussloch G."/>
        </authorList>
    </citation>
    <scope>NUCLEOTIDE SEQUENCE [LARGE SCALE GENOMIC DNA]</scope>
    <source>
        <strain evidence="13">AATW-2023a</strain>
        <tissue evidence="13">Whole specimen</tissue>
    </source>
</reference>
<gene>
    <name evidence="13" type="ORF">SNE40_009474</name>
</gene>
<feature type="region of interest" description="Disordered" evidence="12">
    <location>
        <begin position="1"/>
        <end position="24"/>
    </location>
</feature>
<dbReference type="InterPro" id="IPR037104">
    <property type="entry name" value="Annexin_sf"/>
</dbReference>
<keyword evidence="4 11" id="KW-0677">Repeat</keyword>
<keyword evidence="7 11" id="KW-0111">Calcium/phospholipid-binding</keyword>
<dbReference type="FunFam" id="1.10.220.10:FF:000003">
    <property type="entry name" value="Annexin"/>
    <property type="match status" value="2"/>
</dbReference>
<dbReference type="FunFam" id="1.10.220.10:FF:000001">
    <property type="entry name" value="Annexin"/>
    <property type="match status" value="2"/>
</dbReference>
<sequence length="1091" mass="121793">MPTVRGGLDPPTITPLKPPTPDRPSSYVDNYTYIELSTDSPSCKIFFTTDGSKPCPFQRKISGKELTFKYIAPFTLKPGKRILKAVCVSRDGLQESVVVTRTFNVEDINSTTATESDGYGYTSHSTSSFFETTDTDATPTRSRSRSKSKRGKPLSRSSSLRKSKNGPKEAWASNGDSERESGAFNDYNEVSIPDGPFNPTNYAGTQINVWGAHPGALQGLDGTNGLVNLANQPKQPYPVQYGYLTEQMIQNMKPHEPSVTVGDLRKLLSEQNPKQVTVAPPPAKPAIEYQPIYKDPPLNAVSPGNGDFKDNILHIYAHLLERAKKNTDFRLAVAEPKIGKIHDAEFKDEGDSFKLTVVLTKPGVKPGSAKKPVVNKKKTPGSSSDSSTKTKTQPVKPPPAPVKKKSNPYFDMETENLNTEGTVKEYANFNAEQDAEVLRKAMKGLGTDEDAIINVLCYRSNPQRQEIVKTFKTMFGKDLIDELKSELSGSLSDTIKCLCMAPDEFDAYQLRKAIKGLGTDEDVLIEILCTRSNAQIQIIKKRYKEMYNKDLEKDIIGDTSGHFKRLLVTLVQANRSDSKEVDRNKAHQDAQALYQAGEKKWGTDESKFNVILGSRSFPQLRATFEEYKKISKKDIEQVLKSEMSGDILKGMLTIVRCIKNRTAHFARQIQKTMKGLGTDDDTLVRVVVSRCETDMVQIKEEFEKLTGQTLEQYITDDISGDYQKAILSIVTGGDPPDTASKSGKGFVEAVKSKTDEQLDEEVRLETEPVQEDPTLKPFDGFNAETDCEVLRKAMKGFGTDEKAILDVLPKRSFEQRAEIAKTFKTMFGKDLEAELKSELSGNFKTICTGLLYGSADFDAKQLNKAIKGLGTDEKVLVEIICTRTNEQLKAIKESYKTLFSKDLEKDVVGDTSGHFKRILVSILQANRDESTTFDRNKAKQDAQALHEAGEKKWGTDESRFNVILVSRSFAQLRATFQEYAKLANNDIDDVIKSEMSGDLKESMLAIVRCIRNKAAYFASELYRSMKGLGTDDNTLVRIVVSRCEVDMVQIKEEFQKNYKQTLGMFIQDDTSGDYRKALLILIGEEKMIKKK</sequence>
<dbReference type="Proteomes" id="UP001347796">
    <property type="component" value="Unassembled WGS sequence"/>
</dbReference>
<evidence type="ECO:0000313" key="14">
    <source>
        <dbReference type="Proteomes" id="UP001347796"/>
    </source>
</evidence>
<dbReference type="GO" id="GO:0001786">
    <property type="term" value="F:phosphatidylserine binding"/>
    <property type="evidence" value="ECO:0007669"/>
    <property type="project" value="TreeGrafter"/>
</dbReference>
<comment type="subcellular location">
    <subcellularLocation>
        <location evidence="1">Host cell</location>
    </subcellularLocation>
    <subcellularLocation>
        <location evidence="2">Secreted</location>
        <location evidence="2">Extracellular exosome</location>
    </subcellularLocation>
    <subcellularLocation>
        <location evidence="9">Tegument</location>
    </subcellularLocation>
</comment>
<feature type="compositionally biased region" description="Basic and acidic residues" evidence="12">
    <location>
        <begin position="752"/>
        <end position="766"/>
    </location>
</feature>
<evidence type="ECO:0000256" key="12">
    <source>
        <dbReference type="SAM" id="MobiDB-lite"/>
    </source>
</evidence>
<dbReference type="PANTHER" id="PTHR10502:SF102">
    <property type="entry name" value="ANNEXIN B11"/>
    <property type="match status" value="1"/>
</dbReference>
<feature type="compositionally biased region" description="Pro residues" evidence="12">
    <location>
        <begin position="12"/>
        <end position="22"/>
    </location>
</feature>
<dbReference type="Pfam" id="PF13287">
    <property type="entry name" value="Fn3_assoc"/>
    <property type="match status" value="1"/>
</dbReference>
<feature type="compositionally biased region" description="Basic residues" evidence="12">
    <location>
        <begin position="142"/>
        <end position="165"/>
    </location>
</feature>
<dbReference type="FunFam" id="1.10.220.10:FF:000004">
    <property type="entry name" value="Annexin"/>
    <property type="match status" value="2"/>
</dbReference>
<protein>
    <recommendedName>
        <fullName evidence="10 11">Annexin</fullName>
    </recommendedName>
</protein>
<keyword evidence="14" id="KW-1185">Reference proteome</keyword>
<feature type="region of interest" description="Disordered" evidence="12">
    <location>
        <begin position="364"/>
        <end position="408"/>
    </location>
</feature>
<dbReference type="SMART" id="SM00335">
    <property type="entry name" value="ANX"/>
    <property type="match status" value="8"/>
</dbReference>
<dbReference type="InterPro" id="IPR001464">
    <property type="entry name" value="Annexin"/>
</dbReference>
<dbReference type="InterPro" id="IPR018502">
    <property type="entry name" value="Annexin_repeat"/>
</dbReference>
<evidence type="ECO:0000256" key="5">
    <source>
        <dbReference type="ARBA" id="ARBA00022837"/>
    </source>
</evidence>
<keyword evidence="5 11" id="KW-0106">Calcium</keyword>
<evidence type="ECO:0000256" key="2">
    <source>
        <dbReference type="ARBA" id="ARBA00004550"/>
    </source>
</evidence>
<evidence type="ECO:0000256" key="6">
    <source>
        <dbReference type="ARBA" id="ARBA00023216"/>
    </source>
</evidence>
<comment type="caution">
    <text evidence="13">The sequence shown here is derived from an EMBL/GenBank/DDBJ whole genome shotgun (WGS) entry which is preliminary data.</text>
</comment>
<dbReference type="SUPFAM" id="SSF47874">
    <property type="entry name" value="Annexin"/>
    <property type="match status" value="2"/>
</dbReference>
<feature type="region of interest" description="Disordered" evidence="12">
    <location>
        <begin position="752"/>
        <end position="777"/>
    </location>
</feature>
<proteinExistence type="inferred from homology"/>
<dbReference type="GO" id="GO:0043657">
    <property type="term" value="C:host cell"/>
    <property type="evidence" value="ECO:0007669"/>
    <property type="project" value="UniProtKB-SubCell"/>
</dbReference>
<comment type="similarity">
    <text evidence="3 11">Belongs to the annexin family.</text>
</comment>
<dbReference type="GO" id="GO:0005634">
    <property type="term" value="C:nucleus"/>
    <property type="evidence" value="ECO:0007669"/>
    <property type="project" value="TreeGrafter"/>
</dbReference>
<organism evidence="13 14">
    <name type="scientific">Patella caerulea</name>
    <name type="common">Rayed Mediterranean limpet</name>
    <dbReference type="NCBI Taxonomy" id="87958"/>
    <lineage>
        <taxon>Eukaryota</taxon>
        <taxon>Metazoa</taxon>
        <taxon>Spiralia</taxon>
        <taxon>Lophotrochozoa</taxon>
        <taxon>Mollusca</taxon>
        <taxon>Gastropoda</taxon>
        <taxon>Patellogastropoda</taxon>
        <taxon>Patelloidea</taxon>
        <taxon>Patellidae</taxon>
        <taxon>Patella</taxon>
    </lineage>
</organism>
<dbReference type="PRINTS" id="PR00196">
    <property type="entry name" value="ANNEXIN"/>
</dbReference>
<dbReference type="Gene3D" id="1.10.220.10">
    <property type="entry name" value="Annexin"/>
    <property type="match status" value="8"/>
</dbReference>
<evidence type="ECO:0000256" key="10">
    <source>
        <dbReference type="ARBA" id="ARBA00077076"/>
    </source>
</evidence>
<name>A0AAN8PRV5_PATCE</name>
<dbReference type="PROSITE" id="PS51897">
    <property type="entry name" value="ANNEXIN_2"/>
    <property type="match status" value="8"/>
</dbReference>
<evidence type="ECO:0000256" key="7">
    <source>
        <dbReference type="ARBA" id="ARBA00023302"/>
    </source>
</evidence>
<feature type="region of interest" description="Disordered" evidence="12">
    <location>
        <begin position="112"/>
        <end position="191"/>
    </location>
</feature>
<evidence type="ECO:0000256" key="1">
    <source>
        <dbReference type="ARBA" id="ARBA00004340"/>
    </source>
</evidence>
<dbReference type="EMBL" id="JAZGQO010000007">
    <property type="protein sequence ID" value="KAK6181663.1"/>
    <property type="molecule type" value="Genomic_DNA"/>
</dbReference>
<dbReference type="AlphaFoldDB" id="A0AAN8PRV5"/>
<evidence type="ECO:0000256" key="8">
    <source>
        <dbReference type="ARBA" id="ARBA00059330"/>
    </source>
</evidence>
<dbReference type="PANTHER" id="PTHR10502">
    <property type="entry name" value="ANNEXIN"/>
    <property type="match status" value="1"/>
</dbReference>
<comment type="function">
    <text evidence="8">Involved in reproduction of the worm. Involved in host-parasite interaction. Delivered into the host cell by means of parasite exosomes. Binds to acidic phospholipid membranes in a calcium-dependent manner in vitro. Causes aggregation of liposomes in the presence of calcium, but not in its absence. Likely to promote membrane fusion. May provide structural integrity within the tegument.</text>
</comment>
<evidence type="ECO:0000256" key="3">
    <source>
        <dbReference type="ARBA" id="ARBA00007831"/>
    </source>
</evidence>
<dbReference type="InterPro" id="IPR018252">
    <property type="entry name" value="Annexin_repeat_CS"/>
</dbReference>
<evidence type="ECO:0000256" key="4">
    <source>
        <dbReference type="ARBA" id="ARBA00022737"/>
    </source>
</evidence>
<dbReference type="GO" id="GO:0005509">
    <property type="term" value="F:calcium ion binding"/>
    <property type="evidence" value="ECO:0007669"/>
    <property type="project" value="InterPro"/>
</dbReference>
<evidence type="ECO:0000313" key="13">
    <source>
        <dbReference type="EMBL" id="KAK6181663.1"/>
    </source>
</evidence>
<dbReference type="GO" id="GO:0005576">
    <property type="term" value="C:extracellular region"/>
    <property type="evidence" value="ECO:0007669"/>
    <property type="project" value="UniProtKB-SubCell"/>
</dbReference>
<dbReference type="Pfam" id="PF00191">
    <property type="entry name" value="Annexin"/>
    <property type="match status" value="8"/>
</dbReference>
<evidence type="ECO:0000256" key="9">
    <source>
        <dbReference type="ARBA" id="ARBA00060393"/>
    </source>
</evidence>
<dbReference type="FunFam" id="1.10.220.10:FF:000002">
    <property type="entry name" value="Annexin"/>
    <property type="match status" value="2"/>
</dbReference>
<dbReference type="GO" id="GO:0005737">
    <property type="term" value="C:cytoplasm"/>
    <property type="evidence" value="ECO:0007669"/>
    <property type="project" value="TreeGrafter"/>
</dbReference>
<evidence type="ECO:0000256" key="11">
    <source>
        <dbReference type="RuleBase" id="RU003540"/>
    </source>
</evidence>
<dbReference type="GO" id="GO:0005544">
    <property type="term" value="F:calcium-dependent phospholipid binding"/>
    <property type="evidence" value="ECO:0007669"/>
    <property type="project" value="UniProtKB-KW"/>
</dbReference>